<proteinExistence type="predicted"/>
<evidence type="ECO:0000256" key="1">
    <source>
        <dbReference type="SAM" id="MobiDB-lite"/>
    </source>
</evidence>
<accession>C1B6T4</accession>
<dbReference type="PATRIC" id="fig|632772.20.peg.3287"/>
<dbReference type="AlphaFoldDB" id="C1B6T4"/>
<reference evidence="2 3" key="1">
    <citation type="submission" date="2009-03" db="EMBL/GenBank/DDBJ databases">
        <title>Comparison of the complete genome sequences of Rhodococcus erythropolis PR4 and Rhodococcus opacus B4.</title>
        <authorList>
            <person name="Takarada H."/>
            <person name="Sekine M."/>
            <person name="Hosoyama A."/>
            <person name="Yamada R."/>
            <person name="Fujisawa T."/>
            <person name="Omata S."/>
            <person name="Shimizu A."/>
            <person name="Tsukatani N."/>
            <person name="Tanikawa S."/>
            <person name="Fujita N."/>
            <person name="Harayama S."/>
        </authorList>
    </citation>
    <scope>NUCLEOTIDE SEQUENCE [LARGE SCALE GENOMIC DNA]</scope>
    <source>
        <strain evidence="2 3">B4</strain>
    </source>
</reference>
<organism evidence="2 3">
    <name type="scientific">Rhodococcus opacus (strain B4)</name>
    <dbReference type="NCBI Taxonomy" id="632772"/>
    <lineage>
        <taxon>Bacteria</taxon>
        <taxon>Bacillati</taxon>
        <taxon>Actinomycetota</taxon>
        <taxon>Actinomycetes</taxon>
        <taxon>Mycobacteriales</taxon>
        <taxon>Nocardiaceae</taxon>
        <taxon>Rhodococcus</taxon>
    </lineage>
</organism>
<gene>
    <name evidence="2" type="ordered locus">ROP_31400</name>
</gene>
<evidence type="ECO:0000313" key="3">
    <source>
        <dbReference type="Proteomes" id="UP000002212"/>
    </source>
</evidence>
<dbReference type="KEGG" id="rop:ROP_31400"/>
<protein>
    <submittedName>
        <fullName evidence="2">Uncharacterized protein</fullName>
    </submittedName>
</protein>
<dbReference type="Proteomes" id="UP000002212">
    <property type="component" value="Chromosome"/>
</dbReference>
<dbReference type="EMBL" id="AP011115">
    <property type="protein sequence ID" value="BAH51387.1"/>
    <property type="molecule type" value="Genomic_DNA"/>
</dbReference>
<name>C1B6T4_RHOOB</name>
<feature type="region of interest" description="Disordered" evidence="1">
    <location>
        <begin position="39"/>
        <end position="82"/>
    </location>
</feature>
<sequence length="82" mass="8660">MPTPGSVQCPHIRSRARQISGEPSPVVVVAVLLGDLADIPSEPGQLPHRRIPETAPDPPTGTAARGHPHPPPRCITSRIPQS</sequence>
<evidence type="ECO:0000313" key="2">
    <source>
        <dbReference type="EMBL" id="BAH51387.1"/>
    </source>
</evidence>
<dbReference type="HOGENOM" id="CLU_2556048_0_0_11"/>